<evidence type="ECO:0000313" key="1">
    <source>
        <dbReference type="EMBL" id="GLH44720.1"/>
    </source>
</evidence>
<reference evidence="1" key="3">
    <citation type="journal article" date="2023" name="J. Biotechnol.">
        <title>Draft Genome Sequences of Endophytic Pseudomonas Strains, Isolated from the Interior of Brassicaceae Plants.</title>
        <authorList>
            <person name="Kaneko H."/>
            <person name="Furuya T."/>
        </authorList>
    </citation>
    <scope>NUCLEOTIDE SEQUENCE</scope>
    <source>
        <strain evidence="1">RS3R-1</strain>
    </source>
</reference>
<dbReference type="GeneID" id="75527824"/>
<name>A0ABQ5PMG3_9PSED</name>
<gene>
    <name evidence="1" type="ORF">RS3R1_38080</name>
</gene>
<evidence type="ECO:0000313" key="2">
    <source>
        <dbReference type="Proteomes" id="UP001145022"/>
    </source>
</evidence>
<dbReference type="EMBL" id="BSCQ01000043">
    <property type="protein sequence ID" value="GLH44720.1"/>
    <property type="molecule type" value="Genomic_DNA"/>
</dbReference>
<protein>
    <recommendedName>
        <fullName evidence="3">HEAT repeat domain-containing protein</fullName>
    </recommendedName>
</protein>
<reference evidence="1" key="2">
    <citation type="submission" date="2022-11" db="EMBL/GenBank/DDBJ databases">
        <title>Draft genome sequencing of Pseudomonas atacamensis RS3R1.</title>
        <authorList>
            <person name="Furuya T."/>
            <person name="Kaneko H."/>
        </authorList>
    </citation>
    <scope>NUCLEOTIDE SEQUENCE</scope>
    <source>
        <strain evidence="1">RS3R-1</strain>
    </source>
</reference>
<accession>A0ABQ5PMG3</accession>
<keyword evidence="2" id="KW-1185">Reference proteome</keyword>
<dbReference type="RefSeq" id="WP_130899435.1">
    <property type="nucleotide sequence ID" value="NZ_BSCQ01000043.1"/>
</dbReference>
<evidence type="ECO:0008006" key="3">
    <source>
        <dbReference type="Google" id="ProtNLM"/>
    </source>
</evidence>
<organism evidence="1 2">
    <name type="scientific">Pseudomonas atacamensis</name>
    <dbReference type="NCBI Taxonomy" id="2565368"/>
    <lineage>
        <taxon>Bacteria</taxon>
        <taxon>Pseudomonadati</taxon>
        <taxon>Pseudomonadota</taxon>
        <taxon>Gammaproteobacteria</taxon>
        <taxon>Pseudomonadales</taxon>
        <taxon>Pseudomonadaceae</taxon>
        <taxon>Pseudomonas</taxon>
    </lineage>
</organism>
<proteinExistence type="predicted"/>
<reference evidence="1" key="1">
    <citation type="journal article" date="2021" name="Sci. Rep.">
        <title>An efficient direct screening system for microorganisms that activate plant immune responses based on plant-microbe interactions using cultured plant cells.</title>
        <authorList>
            <person name="Kurokawa M."/>
            <person name="Nakano M."/>
            <person name="Kitahata N."/>
            <person name="Kuchitsu K."/>
            <person name="Furuya T."/>
        </authorList>
    </citation>
    <scope>NUCLEOTIDE SEQUENCE</scope>
    <source>
        <strain evidence="1">RS3R-1</strain>
    </source>
</reference>
<comment type="caution">
    <text evidence="1">The sequence shown here is derived from an EMBL/GenBank/DDBJ whole genome shotgun (WGS) entry which is preliminary data.</text>
</comment>
<dbReference type="Proteomes" id="UP001145022">
    <property type="component" value="Unassembled WGS sequence"/>
</dbReference>
<sequence length="143" mass="16532">MTTGNEENLYKKLCSWIGESEDSPWTEYSTELVAKTVLIDFSDKDWEVLKKAILKMPEFWQQRCAVSLGENRTTQAIEILKILLSKSEYKDVKVISIYELDWAEVAIEKKYAHHVKQIIDTTPKSEIEPEIYSLLAKAESSEI</sequence>